<dbReference type="EMBL" id="FZPC01000014">
    <property type="protein sequence ID" value="SNT10932.1"/>
    <property type="molecule type" value="Genomic_DNA"/>
</dbReference>
<gene>
    <name evidence="1" type="ORF">SAMN05216189_101116</name>
    <name evidence="2" type="ORF">SAMN06295949_11416</name>
</gene>
<dbReference type="RefSeq" id="WP_089392078.1">
    <property type="nucleotide sequence ID" value="NZ_FNEC01000011.1"/>
</dbReference>
<sequence length="76" mass="8431">MPSWMISYHKDDNTSTLSMPCEHAPGLEEAERYLLEWARHNLEAGDYGAAHEATDGKPGALLLQLYGITISGITRE</sequence>
<evidence type="ECO:0000313" key="1">
    <source>
        <dbReference type="EMBL" id="SDI97788.1"/>
    </source>
</evidence>
<reference evidence="1 4" key="1">
    <citation type="submission" date="2016-10" db="EMBL/GenBank/DDBJ databases">
        <authorList>
            <person name="de Groot N.N."/>
        </authorList>
    </citation>
    <scope>NUCLEOTIDE SEQUENCE [LARGE SCALE GENOMIC DNA]</scope>
    <source>
        <strain evidence="1 4">CCM 7361</strain>
    </source>
</reference>
<organism evidence="1 4">
    <name type="scientific">Pseudomonas delhiensis</name>
    <dbReference type="NCBI Taxonomy" id="366289"/>
    <lineage>
        <taxon>Bacteria</taxon>
        <taxon>Pseudomonadati</taxon>
        <taxon>Pseudomonadota</taxon>
        <taxon>Gammaproteobacteria</taxon>
        <taxon>Pseudomonadales</taxon>
        <taxon>Pseudomonadaceae</taxon>
        <taxon>Pseudomonas</taxon>
    </lineage>
</organism>
<keyword evidence="3" id="KW-1185">Reference proteome</keyword>
<accession>A0A239JZQ4</accession>
<dbReference type="EMBL" id="FNEC01000011">
    <property type="protein sequence ID" value="SDI97788.1"/>
    <property type="molecule type" value="Genomic_DNA"/>
</dbReference>
<proteinExistence type="predicted"/>
<evidence type="ECO:0000313" key="2">
    <source>
        <dbReference type="EMBL" id="SNT10932.1"/>
    </source>
</evidence>
<reference evidence="2 3" key="2">
    <citation type="submission" date="2017-06" db="EMBL/GenBank/DDBJ databases">
        <authorList>
            <person name="Varghese N."/>
            <person name="Submissions S."/>
        </authorList>
    </citation>
    <scope>NUCLEOTIDE SEQUENCE [LARGE SCALE GENOMIC DNA]</scope>
    <source>
        <strain evidence="2 3">RLD-1</strain>
    </source>
</reference>
<dbReference type="AlphaFoldDB" id="A0A239JZQ4"/>
<dbReference type="Proteomes" id="UP000198309">
    <property type="component" value="Unassembled WGS sequence"/>
</dbReference>
<protein>
    <submittedName>
        <fullName evidence="1">Uncharacterized protein</fullName>
    </submittedName>
</protein>
<evidence type="ECO:0000313" key="3">
    <source>
        <dbReference type="Proteomes" id="UP000198309"/>
    </source>
</evidence>
<dbReference type="Proteomes" id="UP000199693">
    <property type="component" value="Unassembled WGS sequence"/>
</dbReference>
<name>A0A239JZQ4_9PSED</name>
<evidence type="ECO:0000313" key="4">
    <source>
        <dbReference type="Proteomes" id="UP000199693"/>
    </source>
</evidence>